<feature type="domain" description="Type I restriction enzyme R protein N-terminal" evidence="1">
    <location>
        <begin position="28"/>
        <end position="112"/>
    </location>
</feature>
<keyword evidence="4" id="KW-1185">Reference proteome</keyword>
<dbReference type="InterPro" id="IPR029464">
    <property type="entry name" value="HSDR_N"/>
</dbReference>
<dbReference type="Proteomes" id="UP000009222">
    <property type="component" value="Chromosome"/>
</dbReference>
<dbReference type="OrthoDB" id="872472at2"/>
<dbReference type="EMBL" id="CP001841">
    <property type="protein sequence ID" value="AEF81864.1"/>
    <property type="molecule type" value="Genomic_DNA"/>
</dbReference>
<dbReference type="Pfam" id="PF14267">
    <property type="entry name" value="DUF4357"/>
    <property type="match status" value="1"/>
</dbReference>
<gene>
    <name evidence="3" type="ordered locus">TREAZ_0789</name>
</gene>
<dbReference type="InterPro" id="IPR025579">
    <property type="entry name" value="DUF4357"/>
</dbReference>
<evidence type="ECO:0000313" key="4">
    <source>
        <dbReference type="Proteomes" id="UP000009222"/>
    </source>
</evidence>
<evidence type="ECO:0000313" key="3">
    <source>
        <dbReference type="EMBL" id="AEF81864.1"/>
    </source>
</evidence>
<feature type="domain" description="DUF4357" evidence="2">
    <location>
        <begin position="300"/>
        <end position="336"/>
    </location>
</feature>
<reference evidence="3 4" key="2">
    <citation type="journal article" date="2011" name="ISME J.">
        <title>RNA-seq reveals cooperative metabolic interactions between two termite-gut spirochete species in co-culture.</title>
        <authorList>
            <person name="Rosenthal A.Z."/>
            <person name="Matson E.G."/>
            <person name="Eldar A."/>
            <person name="Leadbetter J.R."/>
        </authorList>
    </citation>
    <scope>NUCLEOTIDE SEQUENCE [LARGE SCALE GENOMIC DNA]</scope>
    <source>
        <strain evidence="4">ATCC BAA-888 / DSM 13862 / ZAS-9</strain>
    </source>
</reference>
<dbReference type="InParanoid" id="F5Y9P1"/>
<dbReference type="Pfam" id="PF13588">
    <property type="entry name" value="HSDR_N_2"/>
    <property type="match status" value="1"/>
</dbReference>
<name>F5Y9P1_LEAAZ</name>
<dbReference type="AlphaFoldDB" id="F5Y9P1"/>
<sequence length="344" mass="39209">MNNWQKLCEQVNPLINKSVDENLFHLLFESFLKTIFNWDDINIKHKQPVPMGRDIKEADIILTGEKYGIVIEMKRPSVSLGDKEAGQLTSYMRILQYKYGLLIGNKIKVYYDDDTNKDNPIEVANFDFDTNSSDGVALSEILDRNVCSNEKLKEYVIERIKRIQTKKKMELLKNELVNNDGNKIKIIIKEKLISDGYKEENINDILNDISIFLKQTPTLIENNIVETNGNEETQNRRQLSAAVIAETFHFYKRNTDAKMKILGNNDFVLLKGSKIASVVQSFSTALSNRKKYANIISPSFEILEDIHFNTPSAAGAFVSGGSENGWVEWKTKNGKSIDQVNIGE</sequence>
<evidence type="ECO:0000259" key="1">
    <source>
        <dbReference type="Pfam" id="PF13588"/>
    </source>
</evidence>
<dbReference type="HOGENOM" id="CLU_806407_0_0_12"/>
<protein>
    <recommendedName>
        <fullName evidence="5">DUF4357 domain-containing protein</fullName>
    </recommendedName>
</protein>
<organism evidence="3 4">
    <name type="scientific">Leadbettera azotonutricia (strain ATCC BAA-888 / DSM 13862 / ZAS-9)</name>
    <name type="common">Treponema azotonutricium</name>
    <dbReference type="NCBI Taxonomy" id="545695"/>
    <lineage>
        <taxon>Bacteria</taxon>
        <taxon>Pseudomonadati</taxon>
        <taxon>Spirochaetota</taxon>
        <taxon>Spirochaetia</taxon>
        <taxon>Spirochaetales</taxon>
        <taxon>Breznakiellaceae</taxon>
        <taxon>Leadbettera</taxon>
    </lineage>
</organism>
<reference evidence="4" key="1">
    <citation type="submission" date="2009-12" db="EMBL/GenBank/DDBJ databases">
        <title>Complete sequence of Treponema azotonutricium strain ZAS-9.</title>
        <authorList>
            <person name="Tetu S.G."/>
            <person name="Matson E."/>
            <person name="Ren Q."/>
            <person name="Seshadri R."/>
            <person name="Elbourne L."/>
            <person name="Hassan K.A."/>
            <person name="Durkin A."/>
            <person name="Radune D."/>
            <person name="Mohamoud Y."/>
            <person name="Shay R."/>
            <person name="Jin S."/>
            <person name="Zhang X."/>
            <person name="Lucey K."/>
            <person name="Ballor N.R."/>
            <person name="Ottesen E."/>
            <person name="Rosenthal R."/>
            <person name="Allen A."/>
            <person name="Leadbetter J.R."/>
            <person name="Paulsen I.T."/>
        </authorList>
    </citation>
    <scope>NUCLEOTIDE SEQUENCE [LARGE SCALE GENOMIC DNA]</scope>
    <source>
        <strain evidence="4">ATCC BAA-888 / DSM 13862 / ZAS-9</strain>
    </source>
</reference>
<proteinExistence type="predicted"/>
<dbReference type="KEGG" id="taz:TREAZ_0789"/>
<evidence type="ECO:0008006" key="5">
    <source>
        <dbReference type="Google" id="ProtNLM"/>
    </source>
</evidence>
<dbReference type="RefSeq" id="WP_015711180.1">
    <property type="nucleotide sequence ID" value="NC_015577.1"/>
</dbReference>
<dbReference type="eggNOG" id="COG4748">
    <property type="taxonomic scope" value="Bacteria"/>
</dbReference>
<evidence type="ECO:0000259" key="2">
    <source>
        <dbReference type="Pfam" id="PF14267"/>
    </source>
</evidence>
<accession>F5Y9P1</accession>
<dbReference type="STRING" id="545695.TREAZ_0789"/>